<evidence type="ECO:0000256" key="2">
    <source>
        <dbReference type="ARBA" id="ARBA00023043"/>
    </source>
</evidence>
<organism evidence="4 5">
    <name type="scientific">Diplogelasinospora grovesii</name>
    <dbReference type="NCBI Taxonomy" id="303347"/>
    <lineage>
        <taxon>Eukaryota</taxon>
        <taxon>Fungi</taxon>
        <taxon>Dikarya</taxon>
        <taxon>Ascomycota</taxon>
        <taxon>Pezizomycotina</taxon>
        <taxon>Sordariomycetes</taxon>
        <taxon>Sordariomycetidae</taxon>
        <taxon>Sordariales</taxon>
        <taxon>Diplogelasinosporaceae</taxon>
        <taxon>Diplogelasinospora</taxon>
    </lineage>
</organism>
<dbReference type="InterPro" id="IPR050745">
    <property type="entry name" value="Multifunctional_regulatory"/>
</dbReference>
<protein>
    <submittedName>
        <fullName evidence="4">Ankyrin</fullName>
    </submittedName>
</protein>
<dbReference type="PANTHER" id="PTHR24189">
    <property type="entry name" value="MYOTROPHIN"/>
    <property type="match status" value="1"/>
</dbReference>
<dbReference type="PROSITE" id="PS50297">
    <property type="entry name" value="ANK_REP_REGION"/>
    <property type="match status" value="1"/>
</dbReference>
<keyword evidence="1" id="KW-0677">Repeat</keyword>
<dbReference type="Proteomes" id="UP001303473">
    <property type="component" value="Unassembled WGS sequence"/>
</dbReference>
<evidence type="ECO:0000256" key="3">
    <source>
        <dbReference type="PROSITE-ProRule" id="PRU00023"/>
    </source>
</evidence>
<reference evidence="5" key="1">
    <citation type="journal article" date="2023" name="Mol. Phylogenet. Evol.">
        <title>Genome-scale phylogeny and comparative genomics of the fungal order Sordariales.</title>
        <authorList>
            <person name="Hensen N."/>
            <person name="Bonometti L."/>
            <person name="Westerberg I."/>
            <person name="Brannstrom I.O."/>
            <person name="Guillou S."/>
            <person name="Cros-Aarteil S."/>
            <person name="Calhoun S."/>
            <person name="Haridas S."/>
            <person name="Kuo A."/>
            <person name="Mondo S."/>
            <person name="Pangilinan J."/>
            <person name="Riley R."/>
            <person name="LaButti K."/>
            <person name="Andreopoulos B."/>
            <person name="Lipzen A."/>
            <person name="Chen C."/>
            <person name="Yan M."/>
            <person name="Daum C."/>
            <person name="Ng V."/>
            <person name="Clum A."/>
            <person name="Steindorff A."/>
            <person name="Ohm R.A."/>
            <person name="Martin F."/>
            <person name="Silar P."/>
            <person name="Natvig D.O."/>
            <person name="Lalanne C."/>
            <person name="Gautier V."/>
            <person name="Ament-Velasquez S.L."/>
            <person name="Kruys A."/>
            <person name="Hutchinson M.I."/>
            <person name="Powell A.J."/>
            <person name="Barry K."/>
            <person name="Miller A.N."/>
            <person name="Grigoriev I.V."/>
            <person name="Debuchy R."/>
            <person name="Gladieux P."/>
            <person name="Hiltunen Thoren M."/>
            <person name="Johannesson H."/>
        </authorList>
    </citation>
    <scope>NUCLEOTIDE SEQUENCE [LARGE SCALE GENOMIC DNA]</scope>
    <source>
        <strain evidence="5">CBS 340.73</strain>
    </source>
</reference>
<dbReference type="SMART" id="SM00248">
    <property type="entry name" value="ANK"/>
    <property type="match status" value="2"/>
</dbReference>
<dbReference type="Pfam" id="PF00023">
    <property type="entry name" value="Ank"/>
    <property type="match status" value="1"/>
</dbReference>
<keyword evidence="5" id="KW-1185">Reference proteome</keyword>
<dbReference type="InterPro" id="IPR036770">
    <property type="entry name" value="Ankyrin_rpt-contain_sf"/>
</dbReference>
<dbReference type="InterPro" id="IPR002110">
    <property type="entry name" value="Ankyrin_rpt"/>
</dbReference>
<evidence type="ECO:0000313" key="4">
    <source>
        <dbReference type="EMBL" id="KAK3935526.1"/>
    </source>
</evidence>
<accession>A0AAN6S0Q2</accession>
<dbReference type="EMBL" id="MU853920">
    <property type="protein sequence ID" value="KAK3935526.1"/>
    <property type="molecule type" value="Genomic_DNA"/>
</dbReference>
<evidence type="ECO:0000256" key="1">
    <source>
        <dbReference type="ARBA" id="ARBA00022737"/>
    </source>
</evidence>
<dbReference type="SUPFAM" id="SSF48403">
    <property type="entry name" value="Ankyrin repeat"/>
    <property type="match status" value="1"/>
</dbReference>
<proteinExistence type="predicted"/>
<keyword evidence="2 3" id="KW-0040">ANK repeat</keyword>
<feature type="repeat" description="ANK" evidence="3">
    <location>
        <begin position="91"/>
        <end position="123"/>
    </location>
</feature>
<dbReference type="AlphaFoldDB" id="A0AAN6S0Q2"/>
<dbReference type="Gene3D" id="1.25.40.20">
    <property type="entry name" value="Ankyrin repeat-containing domain"/>
    <property type="match status" value="1"/>
</dbReference>
<sequence length="156" mass="16009">MASAACARELLSRGADPNLTGPRGVSPLVSAIVSADKPSAGTDLIEQLIGSGAHLTSDLLFAAAAPRVRQGPLVTTLLLRKGLDPNVESAEWGTPLHCAVRAGKPDTVKALLDAGANPTARATGKHIGENKTPLEVAKAIGQREPFSGHADIPTKL</sequence>
<dbReference type="PROSITE" id="PS50088">
    <property type="entry name" value="ANK_REPEAT"/>
    <property type="match status" value="1"/>
</dbReference>
<name>A0AAN6S0Q2_9PEZI</name>
<comment type="caution">
    <text evidence="4">The sequence shown here is derived from an EMBL/GenBank/DDBJ whole genome shotgun (WGS) entry which is preliminary data.</text>
</comment>
<gene>
    <name evidence="4" type="ORF">QBC46DRAFT_462037</name>
</gene>
<evidence type="ECO:0000313" key="5">
    <source>
        <dbReference type="Proteomes" id="UP001303473"/>
    </source>
</evidence>
<dbReference type="PANTHER" id="PTHR24189:SF50">
    <property type="entry name" value="ANKYRIN REPEAT AND SOCS BOX PROTEIN 2"/>
    <property type="match status" value="1"/>
</dbReference>